<proteinExistence type="predicted"/>
<dbReference type="PROSITE" id="PS50075">
    <property type="entry name" value="CARRIER"/>
    <property type="match status" value="1"/>
</dbReference>
<dbReference type="InterPro" id="IPR023213">
    <property type="entry name" value="CAT-like_dom_sf"/>
</dbReference>
<feature type="non-terminal residue" evidence="5">
    <location>
        <position position="258"/>
    </location>
</feature>
<evidence type="ECO:0000313" key="6">
    <source>
        <dbReference type="Proteomes" id="UP000218842"/>
    </source>
</evidence>
<dbReference type="InterPro" id="IPR036736">
    <property type="entry name" value="ACP-like_sf"/>
</dbReference>
<dbReference type="Gene3D" id="3.30.559.10">
    <property type="entry name" value="Chloramphenicol acetyltransferase-like domain"/>
    <property type="match status" value="1"/>
</dbReference>
<evidence type="ECO:0000256" key="2">
    <source>
        <dbReference type="ARBA" id="ARBA00022450"/>
    </source>
</evidence>
<dbReference type="GO" id="GO:0044550">
    <property type="term" value="P:secondary metabolite biosynthetic process"/>
    <property type="evidence" value="ECO:0007669"/>
    <property type="project" value="TreeGrafter"/>
</dbReference>
<protein>
    <submittedName>
        <fullName evidence="5">Non-ribosomal peptide synthetase</fullName>
    </submittedName>
</protein>
<evidence type="ECO:0000313" key="5">
    <source>
        <dbReference type="EMBL" id="PBJ30346.1"/>
    </source>
</evidence>
<feature type="domain" description="Carrier" evidence="4">
    <location>
        <begin position="1"/>
        <end position="66"/>
    </location>
</feature>
<dbReference type="SUPFAM" id="SSF52777">
    <property type="entry name" value="CoA-dependent acyltransferases"/>
    <property type="match status" value="1"/>
</dbReference>
<dbReference type="AlphaFoldDB" id="A0A2A3L3D7"/>
<dbReference type="PANTHER" id="PTHR45527">
    <property type="entry name" value="NONRIBOSOMAL PEPTIDE SYNTHETASE"/>
    <property type="match status" value="1"/>
</dbReference>
<dbReference type="GO" id="GO:0031177">
    <property type="term" value="F:phosphopantetheine binding"/>
    <property type="evidence" value="ECO:0007669"/>
    <property type="project" value="InterPro"/>
</dbReference>
<feature type="non-terminal residue" evidence="5">
    <location>
        <position position="1"/>
    </location>
</feature>
<dbReference type="Proteomes" id="UP000218842">
    <property type="component" value="Unassembled WGS sequence"/>
</dbReference>
<evidence type="ECO:0000256" key="3">
    <source>
        <dbReference type="ARBA" id="ARBA00022553"/>
    </source>
</evidence>
<dbReference type="Pfam" id="PF00550">
    <property type="entry name" value="PP-binding"/>
    <property type="match status" value="1"/>
</dbReference>
<dbReference type="GO" id="GO:0003824">
    <property type="term" value="F:catalytic activity"/>
    <property type="evidence" value="ECO:0007669"/>
    <property type="project" value="InterPro"/>
</dbReference>
<gene>
    <name evidence="5" type="ORF">XV03_22660</name>
</gene>
<keyword evidence="3" id="KW-0597">Phosphoprotein</keyword>
<dbReference type="PANTHER" id="PTHR45527:SF1">
    <property type="entry name" value="FATTY ACID SYNTHASE"/>
    <property type="match status" value="1"/>
</dbReference>
<dbReference type="EMBL" id="LBGZ01000134">
    <property type="protein sequence ID" value="PBJ30346.1"/>
    <property type="molecule type" value="Genomic_DNA"/>
</dbReference>
<dbReference type="SMART" id="SM00823">
    <property type="entry name" value="PKS_PP"/>
    <property type="match status" value="1"/>
</dbReference>
<dbReference type="GO" id="GO:0043041">
    <property type="term" value="P:amino acid activation for nonribosomal peptide biosynthetic process"/>
    <property type="evidence" value="ECO:0007669"/>
    <property type="project" value="TreeGrafter"/>
</dbReference>
<dbReference type="RefSeq" id="WP_237053537.1">
    <property type="nucleotide sequence ID" value="NZ_LBGZ01000134.1"/>
</dbReference>
<name>A0A2A3L3D7_MYCAV</name>
<comment type="cofactor">
    <cofactor evidence="1">
        <name>pantetheine 4'-phosphate</name>
        <dbReference type="ChEBI" id="CHEBI:47942"/>
    </cofactor>
</comment>
<dbReference type="Pfam" id="PF00668">
    <property type="entry name" value="Condensation"/>
    <property type="match status" value="1"/>
</dbReference>
<evidence type="ECO:0000259" key="4">
    <source>
        <dbReference type="PROSITE" id="PS50075"/>
    </source>
</evidence>
<dbReference type="SUPFAM" id="SSF47336">
    <property type="entry name" value="ACP-like"/>
    <property type="match status" value="1"/>
</dbReference>
<comment type="caution">
    <text evidence="5">The sequence shown here is derived from an EMBL/GenBank/DDBJ whole genome shotgun (WGS) entry which is preliminary data.</text>
</comment>
<dbReference type="InterPro" id="IPR001242">
    <property type="entry name" value="Condensation_dom"/>
</dbReference>
<organism evidence="5 6">
    <name type="scientific">Mycobacterium avium subsp. hominissuis</name>
    <dbReference type="NCBI Taxonomy" id="439334"/>
    <lineage>
        <taxon>Bacteria</taxon>
        <taxon>Bacillati</taxon>
        <taxon>Actinomycetota</taxon>
        <taxon>Actinomycetes</taxon>
        <taxon>Mycobacteriales</taxon>
        <taxon>Mycobacteriaceae</taxon>
        <taxon>Mycobacterium</taxon>
        <taxon>Mycobacterium avium complex (MAC)</taxon>
    </lineage>
</organism>
<dbReference type="InterPro" id="IPR020806">
    <property type="entry name" value="PKS_PP-bd"/>
</dbReference>
<evidence type="ECO:0000256" key="1">
    <source>
        <dbReference type="ARBA" id="ARBA00001957"/>
    </source>
</evidence>
<accession>A0A2A3L3D7</accession>
<dbReference type="InterPro" id="IPR009081">
    <property type="entry name" value="PP-bd_ACP"/>
</dbReference>
<dbReference type="GO" id="GO:0008610">
    <property type="term" value="P:lipid biosynthetic process"/>
    <property type="evidence" value="ECO:0007669"/>
    <property type="project" value="UniProtKB-ARBA"/>
</dbReference>
<sequence>AGVFGQVLGVGRVGVEDSFFDLGGDSLSAMRLIAAVNGVLGAGVSVRTLFEAPTVAQLAPRVRGGGRTLARVVAGERPAVVPLSFAQSRLWFLDQLHGPSPVHNMAIALHLRGSLDTDAMGAALLDVVGRHESLRTVFAVCDGTPHQVVVPAEQANIGWDVVDANGWPASRLNDAIDAIARHRFDLCHEIPLRAQLFRLDEEEHVLVAVAHHIAADGWSLTPLVRDLGAAYVRRSSGRGPDWVPLPVQYIDYALWQRA</sequence>
<keyword evidence="2" id="KW-0596">Phosphopantetheine</keyword>
<reference evidence="5 6" key="1">
    <citation type="journal article" date="2017" name="Genome Biol. Evol.">
        <title>Population Structure and Local Adaptation of MAC Lung Disease Agent Mycobacterium avium subsp. hominissuis.</title>
        <authorList>
            <person name="Yano H."/>
            <person name="Iwamoto T."/>
            <person name="Nishiuchi Y."/>
            <person name="Nakajima C."/>
            <person name="Starkova D.A."/>
            <person name="Mokrousov I."/>
            <person name="Narvskaya O."/>
            <person name="Yoshida S."/>
            <person name="Arikawa K."/>
            <person name="Nakanishi N."/>
            <person name="Osaki K."/>
            <person name="Nakagawa I."/>
            <person name="Ato M."/>
            <person name="Suzuki Y."/>
            <person name="Maruyama F."/>
        </authorList>
    </citation>
    <scope>NUCLEOTIDE SEQUENCE [LARGE SCALE GENOMIC DNA]</scope>
    <source>
        <strain evidence="5 6">OCU466</strain>
    </source>
</reference>
<dbReference type="GO" id="GO:0005829">
    <property type="term" value="C:cytosol"/>
    <property type="evidence" value="ECO:0007669"/>
    <property type="project" value="TreeGrafter"/>
</dbReference>
<dbReference type="Gene3D" id="1.10.1200.10">
    <property type="entry name" value="ACP-like"/>
    <property type="match status" value="1"/>
</dbReference>
<dbReference type="PROSITE" id="PS00012">
    <property type="entry name" value="PHOSPHOPANTETHEINE"/>
    <property type="match status" value="1"/>
</dbReference>
<dbReference type="InterPro" id="IPR006162">
    <property type="entry name" value="Ppantetheine_attach_site"/>
</dbReference>